<dbReference type="GO" id="GO:0005634">
    <property type="term" value="C:nucleus"/>
    <property type="evidence" value="ECO:0007669"/>
    <property type="project" value="TreeGrafter"/>
</dbReference>
<evidence type="ECO:0000256" key="5">
    <source>
        <dbReference type="ARBA" id="ARBA00022833"/>
    </source>
</evidence>
<proteinExistence type="predicted"/>
<dbReference type="GO" id="GO:0008270">
    <property type="term" value="F:zinc ion binding"/>
    <property type="evidence" value="ECO:0007669"/>
    <property type="project" value="UniProtKB-KW"/>
</dbReference>
<dbReference type="Gene3D" id="3.30.40.10">
    <property type="entry name" value="Zinc/RING finger domain, C3HC4 (zinc finger)"/>
    <property type="match status" value="1"/>
</dbReference>
<feature type="non-terminal residue" evidence="8">
    <location>
        <position position="87"/>
    </location>
</feature>
<reference evidence="8" key="1">
    <citation type="submission" date="2015-07" db="EMBL/GenBank/DDBJ databases">
        <title>Adaptation to a free-living lifestyle via gene acquisitions in the diplomonad Trepomonas sp. PC1.</title>
        <authorList>
            <person name="Xu F."/>
            <person name="Jerlstrom-Hultqvist J."/>
            <person name="Kolisko M."/>
            <person name="Simpson A.G.B."/>
            <person name="Roger A.J."/>
            <person name="Svard S.G."/>
            <person name="Andersson J.O."/>
        </authorList>
    </citation>
    <scope>NUCLEOTIDE SEQUENCE</scope>
    <source>
        <strain evidence="8">PC1</strain>
    </source>
</reference>
<keyword evidence="2" id="KW-0479">Metal-binding</keyword>
<dbReference type="InterPro" id="IPR024766">
    <property type="entry name" value="Znf_RING_H2"/>
</dbReference>
<keyword evidence="4" id="KW-0833">Ubl conjugation pathway</keyword>
<dbReference type="AlphaFoldDB" id="A0A146KJT1"/>
<evidence type="ECO:0000313" key="8">
    <source>
        <dbReference type="EMBL" id="JAP95519.1"/>
    </source>
</evidence>
<feature type="non-terminal residue" evidence="8">
    <location>
        <position position="1"/>
    </location>
</feature>
<dbReference type="InterPro" id="IPR001841">
    <property type="entry name" value="Znf_RING"/>
</dbReference>
<evidence type="ECO:0000259" key="7">
    <source>
        <dbReference type="PROSITE" id="PS50089"/>
    </source>
</evidence>
<keyword evidence="3 6" id="KW-0863">Zinc-finger</keyword>
<dbReference type="SMART" id="SM00184">
    <property type="entry name" value="RING"/>
    <property type="match status" value="1"/>
</dbReference>
<name>A0A146KJT1_9EUKA</name>
<evidence type="ECO:0000256" key="3">
    <source>
        <dbReference type="ARBA" id="ARBA00022771"/>
    </source>
</evidence>
<accession>A0A146KJT1</accession>
<feature type="domain" description="RING-type" evidence="7">
    <location>
        <begin position="21"/>
        <end position="85"/>
    </location>
</feature>
<dbReference type="SUPFAM" id="SSF57850">
    <property type="entry name" value="RING/U-box"/>
    <property type="match status" value="1"/>
</dbReference>
<dbReference type="InterPro" id="IPR013083">
    <property type="entry name" value="Znf_RING/FYVE/PHD"/>
</dbReference>
<evidence type="ECO:0000256" key="6">
    <source>
        <dbReference type="PROSITE-ProRule" id="PRU00175"/>
    </source>
</evidence>
<keyword evidence="5" id="KW-0862">Zinc</keyword>
<evidence type="ECO:0000256" key="4">
    <source>
        <dbReference type="ARBA" id="ARBA00022786"/>
    </source>
</evidence>
<dbReference type="InterPro" id="IPR051834">
    <property type="entry name" value="RING_finger_E3_ligase"/>
</dbReference>
<dbReference type="GO" id="GO:0006511">
    <property type="term" value="P:ubiquitin-dependent protein catabolic process"/>
    <property type="evidence" value="ECO:0007669"/>
    <property type="project" value="TreeGrafter"/>
</dbReference>
<dbReference type="Pfam" id="PF12678">
    <property type="entry name" value="zf-rbx1"/>
    <property type="match status" value="1"/>
</dbReference>
<dbReference type="PANTHER" id="PTHR45931">
    <property type="entry name" value="SI:CH211-59O9.10"/>
    <property type="match status" value="1"/>
</dbReference>
<evidence type="ECO:0000256" key="1">
    <source>
        <dbReference type="ARBA" id="ARBA00004906"/>
    </source>
</evidence>
<protein>
    <submittedName>
        <fullName evidence="8">Ring-H2 zinc finger-containing protein</fullName>
    </submittedName>
</protein>
<evidence type="ECO:0000256" key="2">
    <source>
        <dbReference type="ARBA" id="ARBA00022723"/>
    </source>
</evidence>
<comment type="pathway">
    <text evidence="1">Protein modification; protein ubiquitination.</text>
</comment>
<organism evidence="8">
    <name type="scientific">Trepomonas sp. PC1</name>
    <dbReference type="NCBI Taxonomy" id="1076344"/>
    <lineage>
        <taxon>Eukaryota</taxon>
        <taxon>Metamonada</taxon>
        <taxon>Diplomonadida</taxon>
        <taxon>Hexamitidae</taxon>
        <taxon>Hexamitinae</taxon>
        <taxon>Trepomonas</taxon>
    </lineage>
</organism>
<dbReference type="PANTHER" id="PTHR45931:SF3">
    <property type="entry name" value="RING ZINC FINGER-CONTAINING PROTEIN"/>
    <property type="match status" value="1"/>
</dbReference>
<dbReference type="GO" id="GO:0061630">
    <property type="term" value="F:ubiquitin protein ligase activity"/>
    <property type="evidence" value="ECO:0007669"/>
    <property type="project" value="TreeGrafter"/>
</dbReference>
<sequence length="87" mass="10417">QKMPQQAMCYVQTKEKIEINCGICLDQVEIEQYLKQIYQKKEQRQKDEKEPLLGDIIYTTPCGHTFHKKCLEQWMQENLTCPIDRKP</sequence>
<gene>
    <name evidence="8" type="ORF">TPC1_11467</name>
</gene>
<dbReference type="PROSITE" id="PS50089">
    <property type="entry name" value="ZF_RING_2"/>
    <property type="match status" value="1"/>
</dbReference>
<dbReference type="EMBL" id="GDID01001087">
    <property type="protein sequence ID" value="JAP95519.1"/>
    <property type="molecule type" value="Transcribed_RNA"/>
</dbReference>